<dbReference type="EMBL" id="JAULSR010000006">
    <property type="protein sequence ID" value="KAK0615560.1"/>
    <property type="molecule type" value="Genomic_DNA"/>
</dbReference>
<sequence>MDQALGKRSDFDKARFDGLAKLLRLRYHGQVEAPSRAEDLWQDDEAIAATNDLAEGHETQQEQDSAHSTKAATLADFNSDRLKRFFLDRLAELVANEKGGRHVTATMMITGPDKVTVLIAKNNGLRPRDKHFLDIIAAQLREIARGSDPVRQLLKAFIQAYGSDEPTALPAESPLSSQLKKIHSSLFGSHDSTLSRNETLVLQAHGIYRTFSDDDFADLSSPRPQKLRECLGLLGRLRTAFAVLVRSAERLPGFADFTISTIQQPQSNGKAKPSSPEAWTLTQVFHFLGRRLDDNEAQVVMSSSSKKTKWTKNKLIQDFNSLKSSSREIHAEIQLMPRYIEATTLAHDSVFQYIGCSKRSCFLCWHFLRLFAHISTRGCHGKLYNLWNVPDFQGLSTVDTPPVMSALRRLESLIKRELLGQEMVILPQAKESTVGGSSVSTRVPHFEDTSLSSIAKAHLENERANRLWKNTNANPAYEDSRDIGAASMTELMSDGNSSAKATSGRCANRADCGKNTTRRCSHCNGAWYCSVSCEDADVYSHKYACNRRPITTADYLQDNAFEDLIPQDPQTREDYGFHRCRDRKEESHLFGLYQGLLKGFDVSSEKLHSWRTEGTLVENIVELYSGVSEAHRGKYYPWFLQHRYILEQQDDASIPAPLSEDEYIAERFADARQHLDPDDRDREISDLTPFGKQYCFMFFAMILGNTHFPPSATHLDIWFDLGFVVCPGTDDEEISHHERALGGIYHELLAGNKGRREYFQSLNAKYSGPADTPTCSFSAFWKAWEQGTLFDLFDSHSTHTGQTFGELFDYRFPDLRVFLTYPGKHPRPSLYKLRHFLAIKDANVLNTALPLEIRHAALEHGFHPTLDARTRLDLHNVYMRLLHVGLSGQGLSLQIVDKIKAEGSLREYATLYLGDDISESVQSILKGVPYDTTNTLPEIRPGRHT</sequence>
<dbReference type="InterPro" id="IPR002893">
    <property type="entry name" value="Znf_MYND"/>
</dbReference>
<dbReference type="SUPFAM" id="SSF144232">
    <property type="entry name" value="HIT/MYND zinc finger-like"/>
    <property type="match status" value="1"/>
</dbReference>
<gene>
    <name evidence="6" type="ORF">B0T17DRAFT_497172</name>
</gene>
<comment type="caution">
    <text evidence="6">The sequence shown here is derived from an EMBL/GenBank/DDBJ whole genome shotgun (WGS) entry which is preliminary data.</text>
</comment>
<dbReference type="GO" id="GO:0008270">
    <property type="term" value="F:zinc ion binding"/>
    <property type="evidence" value="ECO:0007669"/>
    <property type="project" value="UniProtKB-KW"/>
</dbReference>
<proteinExistence type="predicted"/>
<keyword evidence="1" id="KW-0479">Metal-binding</keyword>
<keyword evidence="3" id="KW-0862">Zinc</keyword>
<evidence type="ECO:0000313" key="7">
    <source>
        <dbReference type="Proteomes" id="UP001174934"/>
    </source>
</evidence>
<dbReference type="InterPro" id="IPR027796">
    <property type="entry name" value="OTT_1508_deam-like"/>
</dbReference>
<evidence type="ECO:0000256" key="4">
    <source>
        <dbReference type="PROSITE-ProRule" id="PRU00134"/>
    </source>
</evidence>
<reference evidence="6" key="1">
    <citation type="submission" date="2023-06" db="EMBL/GenBank/DDBJ databases">
        <title>Genome-scale phylogeny and comparative genomics of the fungal order Sordariales.</title>
        <authorList>
            <consortium name="Lawrence Berkeley National Laboratory"/>
            <person name="Hensen N."/>
            <person name="Bonometti L."/>
            <person name="Westerberg I."/>
            <person name="Brannstrom I.O."/>
            <person name="Guillou S."/>
            <person name="Cros-Aarteil S."/>
            <person name="Calhoun S."/>
            <person name="Haridas S."/>
            <person name="Kuo A."/>
            <person name="Mondo S."/>
            <person name="Pangilinan J."/>
            <person name="Riley R."/>
            <person name="LaButti K."/>
            <person name="Andreopoulos B."/>
            <person name="Lipzen A."/>
            <person name="Chen C."/>
            <person name="Yanf M."/>
            <person name="Daum C."/>
            <person name="Ng V."/>
            <person name="Clum A."/>
            <person name="Steindorff A."/>
            <person name="Ohm R."/>
            <person name="Martin F."/>
            <person name="Silar P."/>
            <person name="Natvig D."/>
            <person name="Lalanne C."/>
            <person name="Gautier V."/>
            <person name="Ament-velasquez S.L."/>
            <person name="Kruys A."/>
            <person name="Hutchinson M.I."/>
            <person name="Powell A.J."/>
            <person name="Barry K."/>
            <person name="Miller A.N."/>
            <person name="Grigoriev I.V."/>
            <person name="Debuchy R."/>
            <person name="Gladieux P."/>
            <person name="Thoren M.H."/>
            <person name="Johannesson H."/>
        </authorList>
    </citation>
    <scope>NUCLEOTIDE SEQUENCE</scope>
    <source>
        <strain evidence="6">SMH3391-2</strain>
    </source>
</reference>
<dbReference type="PROSITE" id="PS50865">
    <property type="entry name" value="ZF_MYND_2"/>
    <property type="match status" value="1"/>
</dbReference>
<dbReference type="Proteomes" id="UP001174934">
    <property type="component" value="Unassembled WGS sequence"/>
</dbReference>
<dbReference type="Pfam" id="PF01753">
    <property type="entry name" value="zf-MYND"/>
    <property type="match status" value="1"/>
</dbReference>
<organism evidence="6 7">
    <name type="scientific">Bombardia bombarda</name>
    <dbReference type="NCBI Taxonomy" id="252184"/>
    <lineage>
        <taxon>Eukaryota</taxon>
        <taxon>Fungi</taxon>
        <taxon>Dikarya</taxon>
        <taxon>Ascomycota</taxon>
        <taxon>Pezizomycotina</taxon>
        <taxon>Sordariomycetes</taxon>
        <taxon>Sordariomycetidae</taxon>
        <taxon>Sordariales</taxon>
        <taxon>Lasiosphaeriaceae</taxon>
        <taxon>Bombardia</taxon>
    </lineage>
</organism>
<evidence type="ECO:0000256" key="3">
    <source>
        <dbReference type="ARBA" id="ARBA00022833"/>
    </source>
</evidence>
<protein>
    <recommendedName>
        <fullName evidence="5">MYND-type domain-containing protein</fullName>
    </recommendedName>
</protein>
<evidence type="ECO:0000313" key="6">
    <source>
        <dbReference type="EMBL" id="KAK0615560.1"/>
    </source>
</evidence>
<dbReference type="AlphaFoldDB" id="A0AA40BVV6"/>
<feature type="domain" description="MYND-type" evidence="5">
    <location>
        <begin position="509"/>
        <end position="545"/>
    </location>
</feature>
<evidence type="ECO:0000256" key="2">
    <source>
        <dbReference type="ARBA" id="ARBA00022771"/>
    </source>
</evidence>
<accession>A0AA40BVV6</accession>
<keyword evidence="2 4" id="KW-0863">Zinc-finger</keyword>
<dbReference type="Pfam" id="PF14441">
    <property type="entry name" value="OTT_1508_deam"/>
    <property type="match status" value="1"/>
</dbReference>
<evidence type="ECO:0000256" key="1">
    <source>
        <dbReference type="ARBA" id="ARBA00022723"/>
    </source>
</evidence>
<name>A0AA40BVV6_9PEZI</name>
<keyword evidence="7" id="KW-1185">Reference proteome</keyword>
<evidence type="ECO:0000259" key="5">
    <source>
        <dbReference type="PROSITE" id="PS50865"/>
    </source>
</evidence>
<dbReference type="Gene3D" id="6.10.140.2220">
    <property type="match status" value="1"/>
</dbReference>